<name>A0AAV1FA13_XYRNO</name>
<gene>
    <name evidence="3" type="ORF">XNOV1_A015430</name>
</gene>
<feature type="region of interest" description="Disordered" evidence="1">
    <location>
        <begin position="370"/>
        <end position="399"/>
    </location>
</feature>
<feature type="region of interest" description="Disordered" evidence="1">
    <location>
        <begin position="417"/>
        <end position="481"/>
    </location>
</feature>
<reference evidence="3" key="1">
    <citation type="submission" date="2023-08" db="EMBL/GenBank/DDBJ databases">
        <authorList>
            <person name="Alioto T."/>
            <person name="Alioto T."/>
            <person name="Gomez Garrido J."/>
        </authorList>
    </citation>
    <scope>NUCLEOTIDE SEQUENCE</scope>
</reference>
<dbReference type="PANTHER" id="PTHR34839">
    <property type="entry name" value="CS DOMAIN-CONTAINING PROTEIN"/>
    <property type="match status" value="1"/>
</dbReference>
<feature type="non-terminal residue" evidence="3">
    <location>
        <position position="724"/>
    </location>
</feature>
<feature type="compositionally biased region" description="Basic residues" evidence="1">
    <location>
        <begin position="417"/>
        <end position="429"/>
    </location>
</feature>
<feature type="region of interest" description="Disordered" evidence="1">
    <location>
        <begin position="288"/>
        <end position="313"/>
    </location>
</feature>
<evidence type="ECO:0000313" key="3">
    <source>
        <dbReference type="EMBL" id="CAJ1057890.1"/>
    </source>
</evidence>
<feature type="compositionally biased region" description="Polar residues" evidence="1">
    <location>
        <begin position="25"/>
        <end position="37"/>
    </location>
</feature>
<feature type="compositionally biased region" description="Basic and acidic residues" evidence="1">
    <location>
        <begin position="432"/>
        <end position="459"/>
    </location>
</feature>
<dbReference type="InterPro" id="IPR038765">
    <property type="entry name" value="Papain-like_cys_pep_sf"/>
</dbReference>
<evidence type="ECO:0000259" key="2">
    <source>
        <dbReference type="Pfam" id="PF04843"/>
    </source>
</evidence>
<keyword evidence="4" id="KW-1185">Reference proteome</keyword>
<dbReference type="Gene3D" id="3.90.70.120">
    <property type="match status" value="1"/>
</dbReference>
<feature type="compositionally biased region" description="Low complexity" evidence="1">
    <location>
        <begin position="290"/>
        <end position="302"/>
    </location>
</feature>
<feature type="region of interest" description="Disordered" evidence="1">
    <location>
        <begin position="1"/>
        <end position="97"/>
    </location>
</feature>
<dbReference type="AlphaFoldDB" id="A0AAV1FA13"/>
<proteinExistence type="predicted"/>
<dbReference type="SUPFAM" id="SSF54001">
    <property type="entry name" value="Cysteine proteinases"/>
    <property type="match status" value="1"/>
</dbReference>
<protein>
    <recommendedName>
        <fullName evidence="2">Peptidase C76 domain-containing protein</fullName>
    </recommendedName>
</protein>
<sequence length="724" mass="84825">MTRKSKRSQSASQRWQRLHDIDCVSTGQADGVPQSSGEVKMSEVSDAVKQGGEGASNQPQVSNADMLKRRRVSESPAAGPSNSEQVYHRGESNDPGVQQVTYANMVKRKLPRVSCTAGPSNSRQVNYVAQTDKPCSTQVSYPDTVKGNHSNYQSVSASPRARNINAVNQSGEQNVCASRSQASLKYGRSRNQQCTCNSLTFLAFLYESEHITRADLDRVLDKGDVMYREVRKTVDHAHLTTDELPKEVPARRHTQTVDMTQLSRYAASCRYELKPVVFYDENLSDAFPATESPSTSPSVKTTVIDDDTSAPQMNTDVRENTEHDMETEPEPLIDFSQCSVTLTGPESLTPEMNTTVSDDCHDLSTLMETQAHQPGQISKKSVTSEEPQETHSNLSQPLINIPVASDNLLHDIATKLSKRNKQQNKKYNRRQVASEKTSHWKKDKKIKEREKYAKDETYKAKKRSYSSKKYSENPKIQTKKRQKLTKIYRESSDFRLKRKEYITKKYKENVEFKDRQKEYIRKKYSENVDFKARQKQYITKNYKENVDFKARQKQYITKNYKENVDFKARQKQYIIKNYKENVDFKARQKQYITKNYKENVDFKARQKQYITKNYKENVDFKARQKQYITKNYKENVDFKARQKQYIIKNYKENVDFKARQKQYIIKNYKENVDFKARQKQYITRRYSKDINFRERQRSYFNHRYANDETFCHRHRQLMRQMMRD</sequence>
<dbReference type="PANTHER" id="PTHR34839:SF1">
    <property type="entry name" value="MYOSIN-9-LIKE"/>
    <property type="match status" value="1"/>
</dbReference>
<dbReference type="InterPro" id="IPR006928">
    <property type="entry name" value="Herpes_teg_USP"/>
</dbReference>
<dbReference type="Pfam" id="PF04843">
    <property type="entry name" value="Herpes_teg_N"/>
    <property type="match status" value="1"/>
</dbReference>
<evidence type="ECO:0000313" key="4">
    <source>
        <dbReference type="Proteomes" id="UP001178508"/>
    </source>
</evidence>
<feature type="domain" description="Peptidase C76" evidence="2">
    <location>
        <begin position="178"/>
        <end position="263"/>
    </location>
</feature>
<evidence type="ECO:0000256" key="1">
    <source>
        <dbReference type="SAM" id="MobiDB-lite"/>
    </source>
</evidence>
<dbReference type="EMBL" id="OY660869">
    <property type="protein sequence ID" value="CAJ1057890.1"/>
    <property type="molecule type" value="Genomic_DNA"/>
</dbReference>
<accession>A0AAV1FA13</accession>
<organism evidence="3 4">
    <name type="scientific">Xyrichtys novacula</name>
    <name type="common">Pearly razorfish</name>
    <name type="synonym">Hemipteronotus novacula</name>
    <dbReference type="NCBI Taxonomy" id="13765"/>
    <lineage>
        <taxon>Eukaryota</taxon>
        <taxon>Metazoa</taxon>
        <taxon>Chordata</taxon>
        <taxon>Craniata</taxon>
        <taxon>Vertebrata</taxon>
        <taxon>Euteleostomi</taxon>
        <taxon>Actinopterygii</taxon>
        <taxon>Neopterygii</taxon>
        <taxon>Teleostei</taxon>
        <taxon>Neoteleostei</taxon>
        <taxon>Acanthomorphata</taxon>
        <taxon>Eupercaria</taxon>
        <taxon>Labriformes</taxon>
        <taxon>Labridae</taxon>
        <taxon>Xyrichtys</taxon>
    </lineage>
</organism>
<dbReference type="Proteomes" id="UP001178508">
    <property type="component" value="Chromosome 6"/>
</dbReference>
<feature type="compositionally biased region" description="Polar residues" evidence="1">
    <location>
        <begin position="370"/>
        <end position="398"/>
    </location>
</feature>